<dbReference type="InterPro" id="IPR050514">
    <property type="entry name" value="WAP_four-disulfide_core"/>
</dbReference>
<accession>A0AAV7S3V0</accession>
<dbReference type="InterPro" id="IPR008197">
    <property type="entry name" value="WAP_dom"/>
</dbReference>
<feature type="domain" description="WAP" evidence="4">
    <location>
        <begin position="271"/>
        <end position="318"/>
    </location>
</feature>
<name>A0AAV7S3V0_PLEWA</name>
<dbReference type="Proteomes" id="UP001066276">
    <property type="component" value="Chromosome 5"/>
</dbReference>
<dbReference type="InterPro" id="IPR036645">
    <property type="entry name" value="Elafin-like_sf"/>
</dbReference>
<keyword evidence="6" id="KW-1185">Reference proteome</keyword>
<feature type="compositionally biased region" description="Polar residues" evidence="3">
    <location>
        <begin position="252"/>
        <end position="262"/>
    </location>
</feature>
<feature type="region of interest" description="Disordered" evidence="3">
    <location>
        <begin position="238"/>
        <end position="272"/>
    </location>
</feature>
<dbReference type="GO" id="GO:0005615">
    <property type="term" value="C:extracellular space"/>
    <property type="evidence" value="ECO:0007669"/>
    <property type="project" value="TreeGrafter"/>
</dbReference>
<feature type="domain" description="WAP" evidence="4">
    <location>
        <begin position="454"/>
        <end position="501"/>
    </location>
</feature>
<dbReference type="EMBL" id="JANPWB010000009">
    <property type="protein sequence ID" value="KAJ1158850.1"/>
    <property type="molecule type" value="Genomic_DNA"/>
</dbReference>
<evidence type="ECO:0000256" key="1">
    <source>
        <dbReference type="ARBA" id="ARBA00022729"/>
    </source>
</evidence>
<dbReference type="Pfam" id="PF00095">
    <property type="entry name" value="WAP"/>
    <property type="match status" value="6"/>
</dbReference>
<feature type="domain" description="WAP" evidence="4">
    <location>
        <begin position="405"/>
        <end position="452"/>
    </location>
</feature>
<feature type="domain" description="WAP" evidence="4">
    <location>
        <begin position="110"/>
        <end position="158"/>
    </location>
</feature>
<dbReference type="AlphaFoldDB" id="A0AAV7S3V0"/>
<feature type="compositionally biased region" description="Basic and acidic residues" evidence="3">
    <location>
        <begin position="238"/>
        <end position="249"/>
    </location>
</feature>
<evidence type="ECO:0000256" key="3">
    <source>
        <dbReference type="SAM" id="MobiDB-lite"/>
    </source>
</evidence>
<evidence type="ECO:0000313" key="5">
    <source>
        <dbReference type="EMBL" id="KAJ1158850.1"/>
    </source>
</evidence>
<dbReference type="Gene3D" id="4.10.75.10">
    <property type="entry name" value="Elafin-like"/>
    <property type="match status" value="6"/>
</dbReference>
<dbReference type="GO" id="GO:0004867">
    <property type="term" value="F:serine-type endopeptidase inhibitor activity"/>
    <property type="evidence" value="ECO:0007669"/>
    <property type="project" value="TreeGrafter"/>
</dbReference>
<comment type="caution">
    <text evidence="5">The sequence shown here is derived from an EMBL/GenBank/DDBJ whole genome shotgun (WGS) entry which is preliminary data.</text>
</comment>
<dbReference type="GO" id="GO:0045087">
    <property type="term" value="P:innate immune response"/>
    <property type="evidence" value="ECO:0007669"/>
    <property type="project" value="TreeGrafter"/>
</dbReference>
<feature type="domain" description="WAP" evidence="4">
    <location>
        <begin position="63"/>
        <end position="109"/>
    </location>
</feature>
<protein>
    <recommendedName>
        <fullName evidence="4">WAP domain-containing protein</fullName>
    </recommendedName>
</protein>
<proteinExistence type="predicted"/>
<keyword evidence="2" id="KW-1015">Disulfide bond</keyword>
<reference evidence="5" key="1">
    <citation type="journal article" date="2022" name="bioRxiv">
        <title>Sequencing and chromosome-scale assembly of the giantPleurodeles waltlgenome.</title>
        <authorList>
            <person name="Brown T."/>
            <person name="Elewa A."/>
            <person name="Iarovenko S."/>
            <person name="Subramanian E."/>
            <person name="Araus A.J."/>
            <person name="Petzold A."/>
            <person name="Susuki M."/>
            <person name="Suzuki K.-i.T."/>
            <person name="Hayashi T."/>
            <person name="Toyoda A."/>
            <person name="Oliveira C."/>
            <person name="Osipova E."/>
            <person name="Leigh N.D."/>
            <person name="Simon A."/>
            <person name="Yun M.H."/>
        </authorList>
    </citation>
    <scope>NUCLEOTIDE SEQUENCE</scope>
    <source>
        <strain evidence="5">20211129_DDA</strain>
        <tissue evidence="5">Liver</tissue>
    </source>
</reference>
<gene>
    <name evidence="5" type="ORF">NDU88_011523</name>
</gene>
<sequence>MLPSRALPVEREDSAADPRHWCSSGSDIAEDLMMKTPGAILLLAVLLGSYKALPAEEENLPEDAPHPGTFPKEIDACNLPLPPHQCQSDTDCQKTQKCCNLCRKRCVSAVREKSGVCPTVKFTCMMSPLPRTCHHDTDCVGVQKCCQHGCGFGCTDPVTDAPHPGTCPKLLAACNLPLPPPECHSDTDCAKTDKCCNLCGTICVSAVRVDSDLTSSEELGNKADKWVRTRVNRKVHTGGDKDCKKKDGGEFQVSSPGSTISLGRTKEDTADAPHPGTCPKILAACNLPLPPPECQSDTDCPKTEKCCNLCGKICVSAVRLDSDLTSSEELGNKADKWVRTRVNRKVHTGGDKDCKKKDGGEFQVSSPGSTISLRRTKEDTAGGEFQVSSLGSTISLRRTKEDTADAPHPGTCPKILAACNLPLPPPKCQSDTDCPKTKKCCSLCGFKCVSVVRDAPHPGTCPKEIDACKLHLPLPKCQSDTDCPKTQKCCNLCGKRCVPAVIDSSIPA</sequence>
<dbReference type="PROSITE" id="PS51390">
    <property type="entry name" value="WAP"/>
    <property type="match status" value="6"/>
</dbReference>
<dbReference type="FunFam" id="4.10.75.10:FF:000001">
    <property type="entry name" value="Anosmin 1"/>
    <property type="match status" value="1"/>
</dbReference>
<evidence type="ECO:0000256" key="2">
    <source>
        <dbReference type="ARBA" id="ARBA00023157"/>
    </source>
</evidence>
<evidence type="ECO:0000313" key="6">
    <source>
        <dbReference type="Proteomes" id="UP001066276"/>
    </source>
</evidence>
<dbReference type="SUPFAM" id="SSF57256">
    <property type="entry name" value="Elafin-like"/>
    <property type="match status" value="5"/>
</dbReference>
<dbReference type="PANTHER" id="PTHR19441:SF30">
    <property type="entry name" value="ELAFIN"/>
    <property type="match status" value="1"/>
</dbReference>
<organism evidence="5 6">
    <name type="scientific">Pleurodeles waltl</name>
    <name type="common">Iberian ribbed newt</name>
    <dbReference type="NCBI Taxonomy" id="8319"/>
    <lineage>
        <taxon>Eukaryota</taxon>
        <taxon>Metazoa</taxon>
        <taxon>Chordata</taxon>
        <taxon>Craniata</taxon>
        <taxon>Vertebrata</taxon>
        <taxon>Euteleostomi</taxon>
        <taxon>Amphibia</taxon>
        <taxon>Batrachia</taxon>
        <taxon>Caudata</taxon>
        <taxon>Salamandroidea</taxon>
        <taxon>Salamandridae</taxon>
        <taxon>Pleurodelinae</taxon>
        <taxon>Pleurodeles</taxon>
    </lineage>
</organism>
<evidence type="ECO:0000259" key="4">
    <source>
        <dbReference type="PROSITE" id="PS51390"/>
    </source>
</evidence>
<feature type="domain" description="WAP" evidence="4">
    <location>
        <begin position="160"/>
        <end position="207"/>
    </location>
</feature>
<dbReference type="SMART" id="SM00217">
    <property type="entry name" value="WAP"/>
    <property type="match status" value="6"/>
</dbReference>
<dbReference type="GO" id="GO:0019731">
    <property type="term" value="P:antibacterial humoral response"/>
    <property type="evidence" value="ECO:0007669"/>
    <property type="project" value="TreeGrafter"/>
</dbReference>
<dbReference type="PANTHER" id="PTHR19441">
    <property type="entry name" value="WHEY ACDIC PROTEIN WAP"/>
    <property type="match status" value="1"/>
</dbReference>
<keyword evidence="1" id="KW-0732">Signal</keyword>